<feature type="domain" description="Disease resistance protein At4g27190-like leucine-rich repeats" evidence="1">
    <location>
        <begin position="109"/>
        <end position="235"/>
    </location>
</feature>
<dbReference type="EMBL" id="JAMYWD010000007">
    <property type="protein sequence ID" value="KAJ4966288.1"/>
    <property type="molecule type" value="Genomic_DNA"/>
</dbReference>
<dbReference type="Proteomes" id="UP001141806">
    <property type="component" value="Unassembled WGS sequence"/>
</dbReference>
<dbReference type="InterPro" id="IPR057135">
    <property type="entry name" value="At4g27190-like_LRR"/>
</dbReference>
<sequence>MYLLERAEGLHLEDCSSFKNILSFGARRLNNLRVLSVEKCHDTDEYILSITTTTTIVDEAMKKIPQIVFSSLECLYLNEVTKLKAICDSHYPRSPSTNNSSSLSSLLPPTPMFGNLRLLKIYSCNRLKHILPMSLAQGLLQLEVLEICGCRDLEEIFVNDLDHNGDEEDIKEKELMMNMGMSKKKVVVFPRLRSLTLDELENVSTMSKGVLSRDNFDWPSLVTLILFHCPNLKRVPLNLHRATKLRNFIIPEEEEEWLNGLEWDDESEKEKALRLVSEMNQVRWLNSLFLNH</sequence>
<dbReference type="InterPro" id="IPR050905">
    <property type="entry name" value="Plant_NBS-LRR"/>
</dbReference>
<name>A0A9Q0K9C3_9MAGN</name>
<evidence type="ECO:0000313" key="2">
    <source>
        <dbReference type="EMBL" id="KAJ4966288.1"/>
    </source>
</evidence>
<dbReference type="PANTHER" id="PTHR33463:SF209">
    <property type="entry name" value="DISEASE RESISTANCE PROTEIN RPS2-LIKE"/>
    <property type="match status" value="1"/>
</dbReference>
<protein>
    <recommendedName>
        <fullName evidence="1">Disease resistance protein At4g27190-like leucine-rich repeats domain-containing protein</fullName>
    </recommendedName>
</protein>
<dbReference type="SUPFAM" id="SSF52047">
    <property type="entry name" value="RNI-like"/>
    <property type="match status" value="1"/>
</dbReference>
<evidence type="ECO:0000259" key="1">
    <source>
        <dbReference type="Pfam" id="PF23247"/>
    </source>
</evidence>
<evidence type="ECO:0000313" key="3">
    <source>
        <dbReference type="Proteomes" id="UP001141806"/>
    </source>
</evidence>
<organism evidence="2 3">
    <name type="scientific">Protea cynaroides</name>
    <dbReference type="NCBI Taxonomy" id="273540"/>
    <lineage>
        <taxon>Eukaryota</taxon>
        <taxon>Viridiplantae</taxon>
        <taxon>Streptophyta</taxon>
        <taxon>Embryophyta</taxon>
        <taxon>Tracheophyta</taxon>
        <taxon>Spermatophyta</taxon>
        <taxon>Magnoliopsida</taxon>
        <taxon>Proteales</taxon>
        <taxon>Proteaceae</taxon>
        <taxon>Protea</taxon>
    </lineage>
</organism>
<gene>
    <name evidence="2" type="ORF">NE237_018137</name>
</gene>
<reference evidence="2" key="1">
    <citation type="journal article" date="2023" name="Plant J.">
        <title>The genome of the king protea, Protea cynaroides.</title>
        <authorList>
            <person name="Chang J."/>
            <person name="Duong T.A."/>
            <person name="Schoeman C."/>
            <person name="Ma X."/>
            <person name="Roodt D."/>
            <person name="Barker N."/>
            <person name="Li Z."/>
            <person name="Van de Peer Y."/>
            <person name="Mizrachi E."/>
        </authorList>
    </citation>
    <scope>NUCLEOTIDE SEQUENCE</scope>
    <source>
        <tissue evidence="2">Young leaves</tissue>
    </source>
</reference>
<proteinExistence type="predicted"/>
<keyword evidence="3" id="KW-1185">Reference proteome</keyword>
<accession>A0A9Q0K9C3</accession>
<dbReference type="InterPro" id="IPR032675">
    <property type="entry name" value="LRR_dom_sf"/>
</dbReference>
<comment type="caution">
    <text evidence="2">The sequence shown here is derived from an EMBL/GenBank/DDBJ whole genome shotgun (WGS) entry which is preliminary data.</text>
</comment>
<dbReference type="OrthoDB" id="1747797at2759"/>
<dbReference type="Gene3D" id="3.80.10.10">
    <property type="entry name" value="Ribonuclease Inhibitor"/>
    <property type="match status" value="1"/>
</dbReference>
<dbReference type="AlphaFoldDB" id="A0A9Q0K9C3"/>
<dbReference type="Pfam" id="PF23247">
    <property type="entry name" value="LRR_RPS2"/>
    <property type="match status" value="1"/>
</dbReference>
<dbReference type="PANTHER" id="PTHR33463">
    <property type="entry name" value="NB-ARC DOMAIN-CONTAINING PROTEIN-RELATED"/>
    <property type="match status" value="1"/>
</dbReference>